<dbReference type="Proteomes" id="UP000603457">
    <property type="component" value="Unassembled WGS sequence"/>
</dbReference>
<comment type="caution">
    <text evidence="1">The sequence shown here is derived from an EMBL/GenBank/DDBJ whole genome shotgun (WGS) entry which is preliminary data.</text>
</comment>
<sequence>MKSIINYHVIDSTNIGDLFSVPTKYFNFPGYTVEQADIRTINLEDARDKHIIVGGGGLLYSPFLQSFSKLVESQAGTKLIAWGIGQQLYGNSYTLAELQNFNYSQYLENFDLIGVRDFVNKYNWVPCASCMHPAFDKKREIKHEFVVFSHKKFQIKIRDFPKMTNNNQNIEEILDFLGSGETILTSSYHGAYWGTLLGRKVLCFPFSSKFYTLKHTPAILPVQKWLQQKIKFSLFGKTFFELYYKNKFFCKTDDWQNYLKDCKAYPESLNEYRERNHWYYSQILNTLANS</sequence>
<proteinExistence type="predicted"/>
<name>A0ABR8FTL5_9NOSO</name>
<reference evidence="1 2" key="1">
    <citation type="journal article" date="2020" name="ISME J.">
        <title>Comparative genomics reveals insights into cyanobacterial evolution and habitat adaptation.</title>
        <authorList>
            <person name="Chen M.Y."/>
            <person name="Teng W.K."/>
            <person name="Zhao L."/>
            <person name="Hu C.X."/>
            <person name="Zhou Y.K."/>
            <person name="Han B.P."/>
            <person name="Song L.R."/>
            <person name="Shu W.S."/>
        </authorList>
    </citation>
    <scope>NUCLEOTIDE SEQUENCE [LARGE SCALE GENOMIC DNA]</scope>
    <source>
        <strain evidence="1 2">FACHB-130</strain>
    </source>
</reference>
<evidence type="ECO:0000313" key="1">
    <source>
        <dbReference type="EMBL" id="MBD2594677.1"/>
    </source>
</evidence>
<evidence type="ECO:0008006" key="3">
    <source>
        <dbReference type="Google" id="ProtNLM"/>
    </source>
</evidence>
<keyword evidence="2" id="KW-1185">Reference proteome</keyword>
<dbReference type="EMBL" id="JACJTB010000009">
    <property type="protein sequence ID" value="MBD2594677.1"/>
    <property type="molecule type" value="Genomic_DNA"/>
</dbReference>
<organism evidence="1 2">
    <name type="scientific">Nostoc spongiaeforme FACHB-130</name>
    <dbReference type="NCBI Taxonomy" id="1357510"/>
    <lineage>
        <taxon>Bacteria</taxon>
        <taxon>Bacillati</taxon>
        <taxon>Cyanobacteriota</taxon>
        <taxon>Cyanophyceae</taxon>
        <taxon>Nostocales</taxon>
        <taxon>Nostocaceae</taxon>
        <taxon>Nostoc</taxon>
    </lineage>
</organism>
<protein>
    <recommendedName>
        <fullName evidence="3">Polysaccharide pyruvyl transferase domain-containing protein</fullName>
    </recommendedName>
</protein>
<gene>
    <name evidence="1" type="ORF">H6G74_10100</name>
</gene>
<accession>A0ABR8FTL5</accession>
<evidence type="ECO:0000313" key="2">
    <source>
        <dbReference type="Proteomes" id="UP000603457"/>
    </source>
</evidence>
<dbReference type="RefSeq" id="WP_190967527.1">
    <property type="nucleotide sequence ID" value="NZ_JACJTB010000009.1"/>
</dbReference>